<comment type="caution">
    <text evidence="1">The sequence shown here is derived from an EMBL/GenBank/DDBJ whole genome shotgun (WGS) entry which is preliminary data.</text>
</comment>
<organism evidence="1 2">
    <name type="scientific">Pristionchus fissidentatus</name>
    <dbReference type="NCBI Taxonomy" id="1538716"/>
    <lineage>
        <taxon>Eukaryota</taxon>
        <taxon>Metazoa</taxon>
        <taxon>Ecdysozoa</taxon>
        <taxon>Nematoda</taxon>
        <taxon>Chromadorea</taxon>
        <taxon>Rhabditida</taxon>
        <taxon>Rhabditina</taxon>
        <taxon>Diplogasteromorpha</taxon>
        <taxon>Diplogasteroidea</taxon>
        <taxon>Neodiplogasteridae</taxon>
        <taxon>Pristionchus</taxon>
    </lineage>
</organism>
<proteinExistence type="predicted"/>
<evidence type="ECO:0000313" key="2">
    <source>
        <dbReference type="Proteomes" id="UP001432322"/>
    </source>
</evidence>
<sequence>QFRNICIETIYIGTKKYLSVHLKYEIDHGLMSIYLAFLKINLFSHNPPKKSRASLWKGPNGTESYLGFGDNFFISFDDLLDSSNEFVVNDSIMISIDYIAFP</sequence>
<gene>
    <name evidence="1" type="ORF">PFISCL1PPCAC_24724</name>
</gene>
<dbReference type="SUPFAM" id="SSF49599">
    <property type="entry name" value="TRAF domain-like"/>
    <property type="match status" value="1"/>
</dbReference>
<keyword evidence="2" id="KW-1185">Reference proteome</keyword>
<dbReference type="CDD" id="cd00121">
    <property type="entry name" value="MATH"/>
    <property type="match status" value="1"/>
</dbReference>
<evidence type="ECO:0000313" key="1">
    <source>
        <dbReference type="EMBL" id="GMT33427.1"/>
    </source>
</evidence>
<dbReference type="InterPro" id="IPR002083">
    <property type="entry name" value="MATH/TRAF_dom"/>
</dbReference>
<accession>A0AAV5WN49</accession>
<feature type="non-terminal residue" evidence="1">
    <location>
        <position position="102"/>
    </location>
</feature>
<dbReference type="EMBL" id="BTSY01000006">
    <property type="protein sequence ID" value="GMT33427.1"/>
    <property type="molecule type" value="Genomic_DNA"/>
</dbReference>
<dbReference type="Proteomes" id="UP001432322">
    <property type="component" value="Unassembled WGS sequence"/>
</dbReference>
<dbReference type="AlphaFoldDB" id="A0AAV5WN49"/>
<feature type="non-terminal residue" evidence="1">
    <location>
        <position position="1"/>
    </location>
</feature>
<dbReference type="InterPro" id="IPR008974">
    <property type="entry name" value="TRAF-like"/>
</dbReference>
<dbReference type="Gene3D" id="2.60.210.10">
    <property type="entry name" value="Apoptosis, Tumor Necrosis Factor Receptor Associated Protein 2, Chain A"/>
    <property type="match status" value="1"/>
</dbReference>
<protein>
    <submittedName>
        <fullName evidence="1">Uncharacterized protein</fullName>
    </submittedName>
</protein>
<name>A0AAV5WN49_9BILA</name>
<reference evidence="1" key="1">
    <citation type="submission" date="2023-10" db="EMBL/GenBank/DDBJ databases">
        <title>Genome assembly of Pristionchus species.</title>
        <authorList>
            <person name="Yoshida K."/>
            <person name="Sommer R.J."/>
        </authorList>
    </citation>
    <scope>NUCLEOTIDE SEQUENCE</scope>
    <source>
        <strain evidence="1">RS5133</strain>
    </source>
</reference>